<dbReference type="PRINTS" id="PR00702">
    <property type="entry name" value="ACRIFLAVINRP"/>
</dbReference>
<sequence>MFVSTANGNSVPLNAIADPQLKSTPPEITRYGLRRTVTVVGYNEPGVLASDLNAEVQEKLKSIALPKGYRFSQGGEAEAASRSFSGLGPVVLLAIFGIFGVLVLEFGRFKETAVVAGVIPLGVLGGLIALFLTGNSLSFLALIGFVALVGIEIKNSILLVDFTTQLRKQGMGLREAIEKAGEVRFLPILLTSLTAIGGLMPLALSGSSLYSPLAWVIIGGLVSSTFLSRLVIPAMYLLVIRGEEAEAVEV</sequence>
<gene>
    <name evidence="2" type="ORF">NSO95_14550</name>
</gene>
<keyword evidence="1" id="KW-0472">Membrane</keyword>
<evidence type="ECO:0000313" key="3">
    <source>
        <dbReference type="Proteomes" id="UP001206067"/>
    </source>
</evidence>
<dbReference type="InterPro" id="IPR001036">
    <property type="entry name" value="Acrflvin-R"/>
</dbReference>
<keyword evidence="1" id="KW-1133">Transmembrane helix</keyword>
<dbReference type="SUPFAM" id="SSF82866">
    <property type="entry name" value="Multidrug efflux transporter AcrB transmembrane domain"/>
    <property type="match status" value="1"/>
</dbReference>
<dbReference type="PANTHER" id="PTHR32063">
    <property type="match status" value="1"/>
</dbReference>
<accession>A0ABT1XU50</accession>
<comment type="caution">
    <text evidence="2">The sequence shown here is derived from an EMBL/GenBank/DDBJ whole genome shotgun (WGS) entry which is preliminary data.</text>
</comment>
<feature type="transmembrane region" description="Helical" evidence="1">
    <location>
        <begin position="113"/>
        <end position="133"/>
    </location>
</feature>
<dbReference type="Proteomes" id="UP001206067">
    <property type="component" value="Unassembled WGS sequence"/>
</dbReference>
<proteinExistence type="predicted"/>
<dbReference type="EMBL" id="JANKHH010000008">
    <property type="protein sequence ID" value="MCR2835167.1"/>
    <property type="molecule type" value="Genomic_DNA"/>
</dbReference>
<evidence type="ECO:0000313" key="2">
    <source>
        <dbReference type="EMBL" id="MCR2835167.1"/>
    </source>
</evidence>
<dbReference type="Gene3D" id="1.20.1640.10">
    <property type="entry name" value="Multidrug efflux transporter AcrB transmembrane domain"/>
    <property type="match status" value="1"/>
</dbReference>
<feature type="transmembrane region" description="Helical" evidence="1">
    <location>
        <begin position="183"/>
        <end position="204"/>
    </location>
</feature>
<dbReference type="InterPro" id="IPR027463">
    <property type="entry name" value="AcrB_DN_DC_subdom"/>
</dbReference>
<dbReference type="Gene3D" id="3.30.70.1440">
    <property type="entry name" value="Multidrug efflux transporter AcrB pore domain"/>
    <property type="match status" value="1"/>
</dbReference>
<dbReference type="PANTHER" id="PTHR32063:SF24">
    <property type="entry name" value="CATION EFFLUX SYSTEM (ACRB_ACRD_ACRF FAMILY)"/>
    <property type="match status" value="1"/>
</dbReference>
<keyword evidence="3" id="KW-1185">Reference proteome</keyword>
<feature type="transmembrane region" description="Helical" evidence="1">
    <location>
        <begin position="139"/>
        <end position="162"/>
    </location>
</feature>
<evidence type="ECO:0000256" key="1">
    <source>
        <dbReference type="SAM" id="Phobius"/>
    </source>
</evidence>
<name>A0ABT1XU50_9SPHN</name>
<feature type="transmembrane region" description="Helical" evidence="1">
    <location>
        <begin position="86"/>
        <end position="106"/>
    </location>
</feature>
<keyword evidence="1" id="KW-0812">Transmembrane</keyword>
<dbReference type="Pfam" id="PF00873">
    <property type="entry name" value="ACR_tran"/>
    <property type="match status" value="1"/>
</dbReference>
<dbReference type="Gene3D" id="3.30.2090.10">
    <property type="entry name" value="Multidrug efflux transporter AcrB TolC docking domain, DN and DC subdomains"/>
    <property type="match status" value="1"/>
</dbReference>
<reference evidence="2 3" key="1">
    <citation type="submission" date="2022-08" db="EMBL/GenBank/DDBJ databases">
        <title>Polyphasic taxonomy analysis of Qipengyuania sp.RS5-5.</title>
        <authorList>
            <person name="Xamxidin M."/>
            <person name="Wu M."/>
        </authorList>
    </citation>
    <scope>NUCLEOTIDE SEQUENCE [LARGE SCALE GENOMIC DNA]</scope>
    <source>
        <strain evidence="2 3">RS5-5</strain>
    </source>
</reference>
<protein>
    <submittedName>
        <fullName evidence="2">Efflux RND transporter permease subunit</fullName>
    </submittedName>
</protein>
<feature type="transmembrane region" description="Helical" evidence="1">
    <location>
        <begin position="210"/>
        <end position="232"/>
    </location>
</feature>
<dbReference type="RefSeq" id="WP_257597189.1">
    <property type="nucleotide sequence ID" value="NZ_JANKHH010000008.1"/>
</dbReference>
<organism evidence="2 3">
    <name type="scientific">Parerythrobacter lacustris</name>
    <dbReference type="NCBI Taxonomy" id="2969984"/>
    <lineage>
        <taxon>Bacteria</taxon>
        <taxon>Pseudomonadati</taxon>
        <taxon>Pseudomonadota</taxon>
        <taxon>Alphaproteobacteria</taxon>
        <taxon>Sphingomonadales</taxon>
        <taxon>Erythrobacteraceae</taxon>
        <taxon>Parerythrobacter</taxon>
    </lineage>
</organism>